<evidence type="ECO:0000313" key="7">
    <source>
        <dbReference type="Proteomes" id="UP001230978"/>
    </source>
</evidence>
<name>A0ABY8QB14_9RHOB</name>
<dbReference type="EC" id="2.1.1.334" evidence="6"/>
<dbReference type="Gene3D" id="1.20.120.1630">
    <property type="match status" value="1"/>
</dbReference>
<dbReference type="EC" id="2.1.1.100" evidence="6"/>
<keyword evidence="4 5" id="KW-0472">Membrane</keyword>
<evidence type="ECO:0000256" key="4">
    <source>
        <dbReference type="ARBA" id="ARBA00023136"/>
    </source>
</evidence>
<keyword evidence="6" id="KW-0489">Methyltransferase</keyword>
<dbReference type="PANTHER" id="PTHR12714">
    <property type="entry name" value="PROTEIN-S ISOPRENYLCYSTEINE O-METHYLTRANSFERASE"/>
    <property type="match status" value="1"/>
</dbReference>
<dbReference type="GO" id="GO:0032259">
    <property type="term" value="P:methylation"/>
    <property type="evidence" value="ECO:0007669"/>
    <property type="project" value="UniProtKB-KW"/>
</dbReference>
<keyword evidence="6" id="KW-0808">Transferase</keyword>
<gene>
    <name evidence="6" type="ORF">QF092_06465</name>
</gene>
<sequence length="148" mass="16090">MPKFVDLPPVWLLAFIGAVWTLGHALPLPLFGALGDAVGAGLAFVGGGLFATAIWEMGRARTTVIPHRAASALVTGGIFRLTRNPIYLGDVAFLLAAILWLDVPLALPLVPVFMRVIRVRFIEGEEARLRASFGAAFDDWAARVRRWL</sequence>
<organism evidence="6 7">
    <name type="scientific">Fuscovulum ytuae</name>
    <dbReference type="NCBI Taxonomy" id="3042299"/>
    <lineage>
        <taxon>Bacteria</taxon>
        <taxon>Pseudomonadati</taxon>
        <taxon>Pseudomonadota</taxon>
        <taxon>Alphaproteobacteria</taxon>
        <taxon>Rhodobacterales</taxon>
        <taxon>Paracoccaceae</taxon>
        <taxon>Fuscovulum</taxon>
    </lineage>
</organism>
<evidence type="ECO:0000256" key="3">
    <source>
        <dbReference type="ARBA" id="ARBA00022989"/>
    </source>
</evidence>
<dbReference type="PANTHER" id="PTHR12714:SF9">
    <property type="entry name" value="PROTEIN-S-ISOPRENYLCYSTEINE O-METHYLTRANSFERASE"/>
    <property type="match status" value="1"/>
</dbReference>
<protein>
    <submittedName>
        <fullName evidence="6">Isoprenylcysteine carboxylmethyltransferase family protein</fullName>
        <ecNumber evidence="6">2.1.1.100</ecNumber>
        <ecNumber evidence="6">2.1.1.334</ecNumber>
    </submittedName>
</protein>
<dbReference type="Pfam" id="PF04191">
    <property type="entry name" value="PEMT"/>
    <property type="match status" value="1"/>
</dbReference>
<keyword evidence="2 5" id="KW-0812">Transmembrane</keyword>
<evidence type="ECO:0000256" key="2">
    <source>
        <dbReference type="ARBA" id="ARBA00022692"/>
    </source>
</evidence>
<dbReference type="RefSeq" id="WP_281468714.1">
    <property type="nucleotide sequence ID" value="NZ_CP124535.1"/>
</dbReference>
<keyword evidence="3 5" id="KW-1133">Transmembrane helix</keyword>
<evidence type="ECO:0000256" key="5">
    <source>
        <dbReference type="SAM" id="Phobius"/>
    </source>
</evidence>
<dbReference type="GO" id="GO:0004671">
    <property type="term" value="F:protein C-terminal S-isoprenylcysteine carboxyl O-methyltransferase activity"/>
    <property type="evidence" value="ECO:0007669"/>
    <property type="project" value="UniProtKB-EC"/>
</dbReference>
<feature type="transmembrane region" description="Helical" evidence="5">
    <location>
        <begin position="91"/>
        <end position="113"/>
    </location>
</feature>
<proteinExistence type="predicted"/>
<dbReference type="Proteomes" id="UP001230978">
    <property type="component" value="Chromosome"/>
</dbReference>
<dbReference type="EMBL" id="CP124535">
    <property type="protein sequence ID" value="WGV17430.1"/>
    <property type="molecule type" value="Genomic_DNA"/>
</dbReference>
<feature type="transmembrane region" description="Helical" evidence="5">
    <location>
        <begin position="35"/>
        <end position="55"/>
    </location>
</feature>
<accession>A0ABY8QB14</accession>
<keyword evidence="7" id="KW-1185">Reference proteome</keyword>
<evidence type="ECO:0000313" key="6">
    <source>
        <dbReference type="EMBL" id="WGV17430.1"/>
    </source>
</evidence>
<comment type="subcellular location">
    <subcellularLocation>
        <location evidence="1">Endomembrane system</location>
        <topology evidence="1">Multi-pass membrane protein</topology>
    </subcellularLocation>
</comment>
<reference evidence="6 7" key="1">
    <citation type="submission" date="2023-04" db="EMBL/GenBank/DDBJ databases">
        <title>YMD61, complete Genome.</title>
        <authorList>
            <person name="Zhang J."/>
        </authorList>
    </citation>
    <scope>NUCLEOTIDE SEQUENCE [LARGE SCALE GENOMIC DNA]</scope>
    <source>
        <strain evidence="6 7">YMD61</strain>
    </source>
</reference>
<dbReference type="InterPro" id="IPR007318">
    <property type="entry name" value="Phopholipid_MeTrfase"/>
</dbReference>
<evidence type="ECO:0000256" key="1">
    <source>
        <dbReference type="ARBA" id="ARBA00004127"/>
    </source>
</evidence>